<evidence type="ECO:0000313" key="2">
    <source>
        <dbReference type="Proteomes" id="UP000789396"/>
    </source>
</evidence>
<reference evidence="1" key="1">
    <citation type="submission" date="2021-06" db="EMBL/GenBank/DDBJ databases">
        <authorList>
            <person name="Kallberg Y."/>
            <person name="Tangrot J."/>
            <person name="Rosling A."/>
        </authorList>
    </citation>
    <scope>NUCLEOTIDE SEQUENCE</scope>
    <source>
        <strain evidence="1">IN212</strain>
    </source>
</reference>
<name>A0A9N9DIF6_9GLOM</name>
<dbReference type="EMBL" id="CAJVPZ010012420">
    <property type="protein sequence ID" value="CAG8639546.1"/>
    <property type="molecule type" value="Genomic_DNA"/>
</dbReference>
<feature type="non-terminal residue" evidence="1">
    <location>
        <position position="1"/>
    </location>
</feature>
<dbReference type="OrthoDB" id="2406606at2759"/>
<dbReference type="AlphaFoldDB" id="A0A9N9DIF6"/>
<sequence>LDADSFPSFEYYPLPPLFEDNLSVESQHYGSEPSIVTDIHNNENDVNNVIDTHNEEEECEDDDIEYESTELDVLKLTTDMEFETWDIAKSYFENYAKQEGFSFRKRRCYNDPADNTIARLKERLDQCSRLVDVVEEIQAIFDRQSKRAIVNEFKNEIATRGLPNALEEYFSEINRLLKEYLTLQIYQKQSDQMSQSLCYDVSLVDNWSMLFEETDDSYESETSREDNYDQPQALFTSLIGYISSENIREVWK</sequence>
<keyword evidence="2" id="KW-1185">Reference proteome</keyword>
<gene>
    <name evidence="1" type="ORF">RFULGI_LOCUS8026</name>
</gene>
<organism evidence="1 2">
    <name type="scientific">Racocetra fulgida</name>
    <dbReference type="NCBI Taxonomy" id="60492"/>
    <lineage>
        <taxon>Eukaryota</taxon>
        <taxon>Fungi</taxon>
        <taxon>Fungi incertae sedis</taxon>
        <taxon>Mucoromycota</taxon>
        <taxon>Glomeromycotina</taxon>
        <taxon>Glomeromycetes</taxon>
        <taxon>Diversisporales</taxon>
        <taxon>Gigasporaceae</taxon>
        <taxon>Racocetra</taxon>
    </lineage>
</organism>
<accession>A0A9N9DIF6</accession>
<dbReference type="Proteomes" id="UP000789396">
    <property type="component" value="Unassembled WGS sequence"/>
</dbReference>
<protein>
    <submittedName>
        <fullName evidence="1">19278_t:CDS:1</fullName>
    </submittedName>
</protein>
<proteinExistence type="predicted"/>
<evidence type="ECO:0000313" key="1">
    <source>
        <dbReference type="EMBL" id="CAG8639546.1"/>
    </source>
</evidence>
<comment type="caution">
    <text evidence="1">The sequence shown here is derived from an EMBL/GenBank/DDBJ whole genome shotgun (WGS) entry which is preliminary data.</text>
</comment>
<feature type="non-terminal residue" evidence="1">
    <location>
        <position position="252"/>
    </location>
</feature>